<dbReference type="Proteomes" id="UP000001625">
    <property type="component" value="Chromosome"/>
</dbReference>
<keyword evidence="2" id="KW-1185">Reference proteome</keyword>
<dbReference type="STRING" id="580332.Slit_1954"/>
<protein>
    <submittedName>
        <fullName evidence="1">Uncharacterized protein</fullName>
    </submittedName>
</protein>
<dbReference type="AlphaFoldDB" id="D5CT97"/>
<dbReference type="KEGG" id="slt:Slit_1954"/>
<sequence length="80" mass="9369">MSESTLLLGSCCKKPAIHNMDYKAFANPEGHLFFWDVQDFTRPVQITNQCCTKCGTHWYGWDGKVNQYTAKEWQERMNEC</sequence>
<evidence type="ECO:0000313" key="1">
    <source>
        <dbReference type="EMBL" id="ADE12183.1"/>
    </source>
</evidence>
<evidence type="ECO:0000313" key="2">
    <source>
        <dbReference type="Proteomes" id="UP000001625"/>
    </source>
</evidence>
<dbReference type="HOGENOM" id="CLU_2587815_0_0_4"/>
<name>D5CT97_SIDLE</name>
<organism evidence="1 2">
    <name type="scientific">Sideroxydans lithotrophicus (strain ES-1)</name>
    <dbReference type="NCBI Taxonomy" id="580332"/>
    <lineage>
        <taxon>Bacteria</taxon>
        <taxon>Pseudomonadati</taxon>
        <taxon>Pseudomonadota</taxon>
        <taxon>Betaproteobacteria</taxon>
        <taxon>Nitrosomonadales</taxon>
        <taxon>Gallionellaceae</taxon>
        <taxon>Sideroxydans</taxon>
    </lineage>
</organism>
<accession>D5CT97</accession>
<reference evidence="1 2" key="1">
    <citation type="submission" date="2010-03" db="EMBL/GenBank/DDBJ databases">
        <title>Complete sequence of Sideroxydans lithotrophicus ES-1.</title>
        <authorList>
            <consortium name="US DOE Joint Genome Institute"/>
            <person name="Lucas S."/>
            <person name="Copeland A."/>
            <person name="Lapidus A."/>
            <person name="Cheng J.-F."/>
            <person name="Bruce D."/>
            <person name="Goodwin L."/>
            <person name="Pitluck S."/>
            <person name="Munk A.C."/>
            <person name="Detter J.C."/>
            <person name="Han C."/>
            <person name="Tapia R."/>
            <person name="Larimer F."/>
            <person name="Land M."/>
            <person name="Hauser L."/>
            <person name="Kyrpides N."/>
            <person name="Ivanova N."/>
            <person name="Emerson D."/>
            <person name="Woyke T."/>
        </authorList>
    </citation>
    <scope>NUCLEOTIDE SEQUENCE [LARGE SCALE GENOMIC DNA]</scope>
    <source>
        <strain evidence="1 2">ES-1</strain>
    </source>
</reference>
<dbReference type="EMBL" id="CP001965">
    <property type="protein sequence ID" value="ADE12183.1"/>
    <property type="molecule type" value="Genomic_DNA"/>
</dbReference>
<gene>
    <name evidence="1" type="ordered locus">Slit_1954</name>
</gene>
<proteinExistence type="predicted"/>